<keyword evidence="2" id="KW-1185">Reference proteome</keyword>
<reference evidence="1 2" key="1">
    <citation type="journal article" date="2020" name="Mol. Biol. Evol.">
        <title>Distinct Expression and Methylation Patterns for Genes with Different Fates following a Single Whole-Genome Duplication in Flowering Plants.</title>
        <authorList>
            <person name="Shi T."/>
            <person name="Rahmani R.S."/>
            <person name="Gugger P.F."/>
            <person name="Wang M."/>
            <person name="Li H."/>
            <person name="Zhang Y."/>
            <person name="Li Z."/>
            <person name="Wang Q."/>
            <person name="Van de Peer Y."/>
            <person name="Marchal K."/>
            <person name="Chen J."/>
        </authorList>
    </citation>
    <scope>NUCLEOTIDE SEQUENCE [LARGE SCALE GENOMIC DNA]</scope>
    <source>
        <tissue evidence="1">Leaf</tissue>
    </source>
</reference>
<comment type="caution">
    <text evidence="1">The sequence shown here is derived from an EMBL/GenBank/DDBJ whole genome shotgun (WGS) entry which is preliminary data.</text>
</comment>
<name>A0A822YU34_NELNU</name>
<dbReference type="AlphaFoldDB" id="A0A822YU34"/>
<proteinExistence type="predicted"/>
<accession>A0A822YU34</accession>
<gene>
    <name evidence="1" type="ORF">HUJ06_006688</name>
</gene>
<organism evidence="1 2">
    <name type="scientific">Nelumbo nucifera</name>
    <name type="common">Sacred lotus</name>
    <dbReference type="NCBI Taxonomy" id="4432"/>
    <lineage>
        <taxon>Eukaryota</taxon>
        <taxon>Viridiplantae</taxon>
        <taxon>Streptophyta</taxon>
        <taxon>Embryophyta</taxon>
        <taxon>Tracheophyta</taxon>
        <taxon>Spermatophyta</taxon>
        <taxon>Magnoliopsida</taxon>
        <taxon>Proteales</taxon>
        <taxon>Nelumbonaceae</taxon>
        <taxon>Nelumbo</taxon>
    </lineage>
</organism>
<evidence type="ECO:0000313" key="2">
    <source>
        <dbReference type="Proteomes" id="UP000607653"/>
    </source>
</evidence>
<evidence type="ECO:0000313" key="1">
    <source>
        <dbReference type="EMBL" id="DAD36047.1"/>
    </source>
</evidence>
<dbReference type="Proteomes" id="UP000607653">
    <property type="component" value="Unassembled WGS sequence"/>
</dbReference>
<sequence>MIEGFHQLCFLIVIEKTCTFGYRGISLTLLPDCHEKLSPLLPPALDHCWSEAILTFKELGNHFKLLEIRSVSNIIEDLCAGSPIVGIP</sequence>
<protein>
    <submittedName>
        <fullName evidence="1">Uncharacterized protein</fullName>
    </submittedName>
</protein>
<dbReference type="EMBL" id="DUZY01000004">
    <property type="protein sequence ID" value="DAD36047.1"/>
    <property type="molecule type" value="Genomic_DNA"/>
</dbReference>